<comment type="caution">
    <text evidence="1">The sequence shown here is derived from an EMBL/GenBank/DDBJ whole genome shotgun (WGS) entry which is preliminary data.</text>
</comment>
<dbReference type="OrthoDB" id="7873197at2"/>
<evidence type="ECO:0000313" key="2">
    <source>
        <dbReference type="Proteomes" id="UP000282125"/>
    </source>
</evidence>
<protein>
    <recommendedName>
        <fullName evidence="3">Permease</fullName>
    </recommendedName>
</protein>
<gene>
    <name evidence="1" type="ORF">EG244_03790</name>
</gene>
<evidence type="ECO:0008006" key="3">
    <source>
        <dbReference type="Google" id="ProtNLM"/>
    </source>
</evidence>
<reference evidence="1 2" key="1">
    <citation type="submission" date="2018-11" db="EMBL/GenBank/DDBJ databases">
        <title>Gemmobacter sp. nov., YIM 102744-1 draft genome.</title>
        <authorList>
            <person name="Li G."/>
            <person name="Jiang Y."/>
        </authorList>
    </citation>
    <scope>NUCLEOTIDE SEQUENCE [LARGE SCALE GENOMIC DNA]</scope>
    <source>
        <strain evidence="1 2">YIM 102744-1</strain>
    </source>
</reference>
<dbReference type="Proteomes" id="UP000282125">
    <property type="component" value="Unassembled WGS sequence"/>
</dbReference>
<accession>A0A3P3DT32</accession>
<evidence type="ECO:0000313" key="1">
    <source>
        <dbReference type="EMBL" id="RRH77325.1"/>
    </source>
</evidence>
<sequence length="109" mass="11954">MTLHKPVTPPPDPRREAAEALELFDLASTILRRLLEEIRADAPAESARELASYTKDVSQALKLLVTERQNVEKLAREQSGGLCAGALDLGAARDEIGRRLARLRHAGDD</sequence>
<keyword evidence="2" id="KW-1185">Reference proteome</keyword>
<dbReference type="RefSeq" id="WP_124963679.1">
    <property type="nucleotide sequence ID" value="NZ_RRAZ01000004.1"/>
</dbReference>
<proteinExistence type="predicted"/>
<organism evidence="1 2">
    <name type="scientific">Falsigemmobacter faecalis</name>
    <dbReference type="NCBI Taxonomy" id="2488730"/>
    <lineage>
        <taxon>Bacteria</taxon>
        <taxon>Pseudomonadati</taxon>
        <taxon>Pseudomonadota</taxon>
        <taxon>Alphaproteobacteria</taxon>
        <taxon>Rhodobacterales</taxon>
        <taxon>Paracoccaceae</taxon>
        <taxon>Falsigemmobacter</taxon>
    </lineage>
</organism>
<dbReference type="AlphaFoldDB" id="A0A3P3DT32"/>
<dbReference type="EMBL" id="RRAZ01000004">
    <property type="protein sequence ID" value="RRH77325.1"/>
    <property type="molecule type" value="Genomic_DNA"/>
</dbReference>
<name>A0A3P3DT32_9RHOB</name>